<dbReference type="EMBL" id="SGPL01000255">
    <property type="protein sequence ID" value="THH14718.1"/>
    <property type="molecule type" value="Genomic_DNA"/>
</dbReference>
<evidence type="ECO:0000256" key="5">
    <source>
        <dbReference type="SAM" id="MobiDB-lite"/>
    </source>
</evidence>
<feature type="compositionally biased region" description="Basic and acidic residues" evidence="5">
    <location>
        <begin position="588"/>
        <end position="598"/>
    </location>
</feature>
<dbReference type="InterPro" id="IPR022043">
    <property type="entry name" value="CAF1A_DD"/>
</dbReference>
<feature type="compositionally biased region" description="Basic and acidic residues" evidence="5">
    <location>
        <begin position="268"/>
        <end position="300"/>
    </location>
</feature>
<proteinExistence type="predicted"/>
<dbReference type="PANTHER" id="PTHR15272:SF0">
    <property type="entry name" value="CHROMATIN ASSEMBLY FACTOR 1 SUBUNIT A"/>
    <property type="match status" value="1"/>
</dbReference>
<feature type="compositionally biased region" description="Acidic residues" evidence="5">
    <location>
        <begin position="518"/>
        <end position="572"/>
    </location>
</feature>
<keyword evidence="4" id="KW-0539">Nucleus</keyword>
<gene>
    <name evidence="7" type="ORF">EW146_g5662</name>
</gene>
<dbReference type="PANTHER" id="PTHR15272">
    <property type="entry name" value="CHROMATIN ASSEMBLY FACTOR 1 SUBUNIT A CAF-1 SUBUNIT A"/>
    <property type="match status" value="1"/>
</dbReference>
<evidence type="ECO:0000256" key="3">
    <source>
        <dbReference type="ARBA" id="ARBA00023204"/>
    </source>
</evidence>
<sequence length="795" mass="88467">MMNNTPTVSSGSNGKVGKQSMVEIKNGKIVFRQKPMSFEKMTETMQELVKFRELLEERIEKQEPALTCVPEEHRPLIAKFVQESDRSISALCKYIQRELVPTADDDDMEATRSTTSPLPLEAIEATVNSIATRINYGVDVINSVKIPAYTCVWRWEVRADFYDWLPKASREKIEGRIVERVQAKKELQALFDALPQSEKDALLGSKGTNIAAKHKPKALFGATSNDAASIRGSSPPNSQERDQGDKIDAEGVENSSSQRKAAPGRSSKNVDAEKAAREKERQERKAARADKEKKERESQSKSRSLMASFFAKPKASTSMAASTSREPAAGPSSKDPSDFEKVFKPFVLKKDAELAPINWFQGLKKRKRHQASDVIVIDYEGVRQGGDDDVQMSDAKVDATRLSPKSHLKSTISSLPSPLDASRALKRSTSYFKTYYPDPVRSILTRLNEAELSDDAAAVRTLLSELRDRERIPAKVLIFQEDARPGYFGTFTRRSRVIGPRAPFARDVVAVDYSYDSGEEWNGEEEGGGDDLAEVSDEDKDVDEGSSDLEGWLVDEDEEEVATPIDEREDMDAFPFPPLPEQTKGKRKSEEKEREKFSDGAKAKKRKVVVPLVPFVKGPCWEDAIGKCEYDPFKQYKIQLFNDTPYPIDPFTFVSTPFEVAKQAIKPVPSTSSFLSLASASTFVVPALPPHLANPNSIASLPSSAVTSSAAKRAQLPPKNPFPDNCLPFLLTKIATLETSSLPALVDSVYQDLRIYKVKKYAIEIKVREICEKDQRKVWVVKKGIHALNGLTVPS</sequence>
<feature type="region of interest" description="Disordered" evidence="5">
    <location>
        <begin position="518"/>
        <end position="598"/>
    </location>
</feature>
<dbReference type="AlphaFoldDB" id="A0A4S4LSQ2"/>
<evidence type="ECO:0000313" key="7">
    <source>
        <dbReference type="EMBL" id="THH14718.1"/>
    </source>
</evidence>
<evidence type="ECO:0000256" key="2">
    <source>
        <dbReference type="ARBA" id="ARBA00022763"/>
    </source>
</evidence>
<feature type="compositionally biased region" description="Polar residues" evidence="5">
    <location>
        <begin position="315"/>
        <end position="325"/>
    </location>
</feature>
<dbReference type="Proteomes" id="UP000310158">
    <property type="component" value="Unassembled WGS sequence"/>
</dbReference>
<keyword evidence="2" id="KW-0227">DNA damage</keyword>
<dbReference type="Pfam" id="PF12253">
    <property type="entry name" value="CAF1A_dimeriz"/>
    <property type="match status" value="1"/>
</dbReference>
<protein>
    <recommendedName>
        <fullName evidence="6">Chromatin assembly factor 1 subunit A dimerization domain-containing protein</fullName>
    </recommendedName>
</protein>
<comment type="caution">
    <text evidence="7">The sequence shown here is derived from an EMBL/GenBank/DDBJ whole genome shotgun (WGS) entry which is preliminary data.</text>
</comment>
<dbReference type="OrthoDB" id="440676at2759"/>
<keyword evidence="8" id="KW-1185">Reference proteome</keyword>
<name>A0A4S4LSQ2_9AGAM</name>
<feature type="compositionally biased region" description="Basic and acidic residues" evidence="5">
    <location>
        <begin position="239"/>
        <end position="249"/>
    </location>
</feature>
<reference evidence="7 8" key="1">
    <citation type="submission" date="2019-02" db="EMBL/GenBank/DDBJ databases">
        <title>Genome sequencing of the rare red list fungi Bondarzewia mesenterica.</title>
        <authorList>
            <person name="Buettner E."/>
            <person name="Kellner H."/>
        </authorList>
    </citation>
    <scope>NUCLEOTIDE SEQUENCE [LARGE SCALE GENOMIC DNA]</scope>
    <source>
        <strain evidence="7 8">DSM 108281</strain>
    </source>
</reference>
<feature type="compositionally biased region" description="Polar residues" evidence="5">
    <location>
        <begin position="222"/>
        <end position="238"/>
    </location>
</feature>
<accession>A0A4S4LSQ2</accession>
<dbReference type="GO" id="GO:0006334">
    <property type="term" value="P:nucleosome assembly"/>
    <property type="evidence" value="ECO:0007669"/>
    <property type="project" value="TreeGrafter"/>
</dbReference>
<evidence type="ECO:0000259" key="6">
    <source>
        <dbReference type="Pfam" id="PF12253"/>
    </source>
</evidence>
<feature type="region of interest" description="Disordered" evidence="5">
    <location>
        <begin position="215"/>
        <end position="339"/>
    </location>
</feature>
<dbReference type="GO" id="GO:0005634">
    <property type="term" value="C:nucleus"/>
    <property type="evidence" value="ECO:0007669"/>
    <property type="project" value="UniProtKB-SubCell"/>
</dbReference>
<organism evidence="7 8">
    <name type="scientific">Bondarzewia mesenterica</name>
    <dbReference type="NCBI Taxonomy" id="1095465"/>
    <lineage>
        <taxon>Eukaryota</taxon>
        <taxon>Fungi</taxon>
        <taxon>Dikarya</taxon>
        <taxon>Basidiomycota</taxon>
        <taxon>Agaricomycotina</taxon>
        <taxon>Agaricomycetes</taxon>
        <taxon>Russulales</taxon>
        <taxon>Bondarzewiaceae</taxon>
        <taxon>Bondarzewia</taxon>
    </lineage>
</organism>
<evidence type="ECO:0000313" key="8">
    <source>
        <dbReference type="Proteomes" id="UP000310158"/>
    </source>
</evidence>
<evidence type="ECO:0000256" key="4">
    <source>
        <dbReference type="ARBA" id="ARBA00023242"/>
    </source>
</evidence>
<dbReference type="GO" id="GO:0006281">
    <property type="term" value="P:DNA repair"/>
    <property type="evidence" value="ECO:0007669"/>
    <property type="project" value="UniProtKB-KW"/>
</dbReference>
<feature type="domain" description="Chromatin assembly factor 1 subunit A dimerization" evidence="6">
    <location>
        <begin position="475"/>
        <end position="545"/>
    </location>
</feature>
<dbReference type="GO" id="GO:0033186">
    <property type="term" value="C:CAF-1 complex"/>
    <property type="evidence" value="ECO:0007669"/>
    <property type="project" value="TreeGrafter"/>
</dbReference>
<comment type="subcellular location">
    <subcellularLocation>
        <location evidence="1">Nucleus</location>
    </subcellularLocation>
</comment>
<keyword evidence="3" id="KW-0234">DNA repair</keyword>
<evidence type="ECO:0000256" key="1">
    <source>
        <dbReference type="ARBA" id="ARBA00004123"/>
    </source>
</evidence>